<proteinExistence type="predicted"/>
<name>A0A6A4FDD4_9STRA</name>
<keyword evidence="3" id="KW-1185">Reference proteome</keyword>
<reference evidence="2 3" key="1">
    <citation type="submission" date="2018-08" db="EMBL/GenBank/DDBJ databases">
        <title>Genomic investigation of the strawberry pathogen Phytophthora fragariae indicates pathogenicity is determined by transcriptional variation in three key races.</title>
        <authorList>
            <person name="Adams T.M."/>
            <person name="Armitage A.D."/>
            <person name="Sobczyk M.K."/>
            <person name="Bates H.J."/>
            <person name="Dunwell J.M."/>
            <person name="Nellist C.F."/>
            <person name="Harrison R.J."/>
        </authorList>
    </citation>
    <scope>NUCLEOTIDE SEQUENCE [LARGE SCALE GENOMIC DNA]</scope>
    <source>
        <strain evidence="2 3">SCRP333</strain>
    </source>
</reference>
<accession>A0A6A4FDD4</accession>
<dbReference type="Proteomes" id="UP000434957">
    <property type="component" value="Unassembled WGS sequence"/>
</dbReference>
<feature type="coiled-coil region" evidence="1">
    <location>
        <begin position="139"/>
        <end position="173"/>
    </location>
</feature>
<keyword evidence="1" id="KW-0175">Coiled coil</keyword>
<sequence length="220" mass="24008">MHANDGTLAENWIIERGGWQLDRVNKAFGYMLGTTQADQKVSRVLSGWKPKDALNLDDGVADVLTATLFMHFPDMLRLCEGSPFITKVRETLAELNIGESELHAWSVTITRAFVTPPATTASAADDVEEKHPPALVDLIKRQSEQIDVLILQNKRLDEKMLAVESQLRTLTNTPADDSACSDMSLTVAEQPSPLTAKATRSKKTGGGSVVVCNLVRVVHG</sequence>
<evidence type="ECO:0000313" key="2">
    <source>
        <dbReference type="EMBL" id="KAE9340301.1"/>
    </source>
</evidence>
<comment type="caution">
    <text evidence="2">The sequence shown here is derived from an EMBL/GenBank/DDBJ whole genome shotgun (WGS) entry which is preliminary data.</text>
</comment>
<organism evidence="2 3">
    <name type="scientific">Phytophthora rubi</name>
    <dbReference type="NCBI Taxonomy" id="129364"/>
    <lineage>
        <taxon>Eukaryota</taxon>
        <taxon>Sar</taxon>
        <taxon>Stramenopiles</taxon>
        <taxon>Oomycota</taxon>
        <taxon>Peronosporomycetes</taxon>
        <taxon>Peronosporales</taxon>
        <taxon>Peronosporaceae</taxon>
        <taxon>Phytophthora</taxon>
    </lineage>
</organism>
<evidence type="ECO:0000313" key="3">
    <source>
        <dbReference type="Proteomes" id="UP000434957"/>
    </source>
</evidence>
<gene>
    <name evidence="2" type="ORF">PR003_g10561</name>
</gene>
<dbReference type="EMBL" id="QXFT01000580">
    <property type="protein sequence ID" value="KAE9340301.1"/>
    <property type="molecule type" value="Genomic_DNA"/>
</dbReference>
<evidence type="ECO:0000256" key="1">
    <source>
        <dbReference type="SAM" id="Coils"/>
    </source>
</evidence>
<protein>
    <submittedName>
        <fullName evidence="2">Uncharacterized protein</fullName>
    </submittedName>
</protein>
<dbReference type="AlphaFoldDB" id="A0A6A4FDD4"/>